<proteinExistence type="predicted"/>
<dbReference type="PROSITE" id="PS51257">
    <property type="entry name" value="PROKAR_LIPOPROTEIN"/>
    <property type="match status" value="1"/>
</dbReference>
<dbReference type="NCBIfam" id="TIGR04183">
    <property type="entry name" value="Por_Secre_tail"/>
    <property type="match status" value="1"/>
</dbReference>
<dbReference type="InterPro" id="IPR026444">
    <property type="entry name" value="Secre_tail"/>
</dbReference>
<evidence type="ECO:0000313" key="3">
    <source>
        <dbReference type="Proteomes" id="UP000197277"/>
    </source>
</evidence>
<dbReference type="EMBL" id="NIRR01000001">
    <property type="protein sequence ID" value="OWP64880.1"/>
    <property type="molecule type" value="Genomic_DNA"/>
</dbReference>
<protein>
    <recommendedName>
        <fullName evidence="1">Secretion system C-terminal sorting domain-containing protein</fullName>
    </recommendedName>
</protein>
<reference evidence="2 3" key="1">
    <citation type="submission" date="2017-06" db="EMBL/GenBank/DDBJ databases">
        <title>Hymenobacter amundsenii sp. nov. isolated from regoliths in Antarctica.</title>
        <authorList>
            <person name="Sedlacek I."/>
            <person name="Kralova S."/>
            <person name="Pantucek R."/>
            <person name="Svec P."/>
            <person name="Holochova P."/>
            <person name="Stankova E."/>
            <person name="Vrbovska V."/>
            <person name="Busse H.-J."/>
        </authorList>
    </citation>
    <scope>NUCLEOTIDE SEQUENCE [LARGE SCALE GENOMIC DNA]</scope>
    <source>
        <strain evidence="2 3">CCM 8682</strain>
    </source>
</reference>
<evidence type="ECO:0000313" key="2">
    <source>
        <dbReference type="EMBL" id="OWP64880.1"/>
    </source>
</evidence>
<organism evidence="2 3">
    <name type="scientific">Hymenobacter amundsenii</name>
    <dbReference type="NCBI Taxonomy" id="2006685"/>
    <lineage>
        <taxon>Bacteria</taxon>
        <taxon>Pseudomonadati</taxon>
        <taxon>Bacteroidota</taxon>
        <taxon>Cytophagia</taxon>
        <taxon>Cytophagales</taxon>
        <taxon>Hymenobacteraceae</taxon>
        <taxon>Hymenobacter</taxon>
    </lineage>
</organism>
<name>A0A246FQ83_9BACT</name>
<feature type="domain" description="Secretion system C-terminal sorting" evidence="1">
    <location>
        <begin position="198"/>
        <end position="257"/>
    </location>
</feature>
<gene>
    <name evidence="2" type="ORF">CDA63_00540</name>
</gene>
<comment type="caution">
    <text evidence="2">The sequence shown here is derived from an EMBL/GenBank/DDBJ whole genome shotgun (WGS) entry which is preliminary data.</text>
</comment>
<dbReference type="OrthoDB" id="885166at2"/>
<accession>A0A246FQ83</accession>
<keyword evidence="3" id="KW-1185">Reference proteome</keyword>
<dbReference type="RefSeq" id="WP_088462491.1">
    <property type="nucleotide sequence ID" value="NZ_NIRR01000001.1"/>
</dbReference>
<evidence type="ECO:0000259" key="1">
    <source>
        <dbReference type="Pfam" id="PF18962"/>
    </source>
</evidence>
<sequence length="272" mass="30513">MRTRVFVGLGLLLAGCEGETINWQPAAQFDALPVPRPLNLRRVLEPEFTLVGPDDTIRLRLTYDARTGQNILTDATADTVLVARVSRFRGLYYFVQTGPDATSWVHAARIRHGRIQGFNTGYQQMQALSARVRHGGFAELVRFGNPRADSFRLRFDGRQLRNFYRAQTDSSPVYRVLPSYQSARTLPAPQPATLTGPYPNPARDLVTLDFTEPAAGTVTLYDNQGRRQRTYPVTGPHLTFTVAELPAGSYLLRISQPEARGRVVTRRLLVEQ</sequence>
<dbReference type="Pfam" id="PF18962">
    <property type="entry name" value="Por_Secre_tail"/>
    <property type="match status" value="1"/>
</dbReference>
<dbReference type="Proteomes" id="UP000197277">
    <property type="component" value="Unassembled WGS sequence"/>
</dbReference>
<dbReference type="AlphaFoldDB" id="A0A246FQ83"/>